<evidence type="ECO:0000256" key="5">
    <source>
        <dbReference type="ARBA" id="ARBA00023163"/>
    </source>
</evidence>
<keyword evidence="6 8" id="KW-0539">Nucleus</keyword>
<dbReference type="InterPro" id="IPR015300">
    <property type="entry name" value="DNA-bd_pseudobarrel_sf"/>
</dbReference>
<evidence type="ECO:0000256" key="6">
    <source>
        <dbReference type="ARBA" id="ARBA00023242"/>
    </source>
</evidence>
<dbReference type="Pfam" id="PF06507">
    <property type="entry name" value="ARF_AD"/>
    <property type="match status" value="1"/>
</dbReference>
<dbReference type="PROSITE" id="PS50863">
    <property type="entry name" value="B3"/>
    <property type="match status" value="1"/>
</dbReference>
<dbReference type="GO" id="GO:0003677">
    <property type="term" value="F:DNA binding"/>
    <property type="evidence" value="ECO:0007669"/>
    <property type="project" value="UniProtKB-KW"/>
</dbReference>
<dbReference type="Gene3D" id="2.40.330.10">
    <property type="entry name" value="DNA-binding pseudobarrel domain"/>
    <property type="match status" value="1"/>
</dbReference>
<dbReference type="PANTHER" id="PTHR31384">
    <property type="entry name" value="AUXIN RESPONSE FACTOR 4-RELATED"/>
    <property type="match status" value="1"/>
</dbReference>
<dbReference type="AlphaFoldDB" id="A0AAV0YNP1"/>
<dbReference type="CDD" id="cd10017">
    <property type="entry name" value="B3_DNA"/>
    <property type="match status" value="1"/>
</dbReference>
<dbReference type="SUPFAM" id="SSF101936">
    <property type="entry name" value="DNA-binding pseudobarrel domain"/>
    <property type="match status" value="1"/>
</dbReference>
<keyword evidence="3 8" id="KW-0805">Transcription regulation</keyword>
<comment type="subunit">
    <text evidence="8">Homodimers and heterodimers.</text>
</comment>
<organism evidence="10 11">
    <name type="scientific">Vicia faba</name>
    <name type="common">Broad bean</name>
    <name type="synonym">Faba vulgaris</name>
    <dbReference type="NCBI Taxonomy" id="3906"/>
    <lineage>
        <taxon>Eukaryota</taxon>
        <taxon>Viridiplantae</taxon>
        <taxon>Streptophyta</taxon>
        <taxon>Embryophyta</taxon>
        <taxon>Tracheophyta</taxon>
        <taxon>Spermatophyta</taxon>
        <taxon>Magnoliopsida</taxon>
        <taxon>eudicotyledons</taxon>
        <taxon>Gunneridae</taxon>
        <taxon>Pentapetalae</taxon>
        <taxon>rosids</taxon>
        <taxon>fabids</taxon>
        <taxon>Fabales</taxon>
        <taxon>Fabaceae</taxon>
        <taxon>Papilionoideae</taxon>
        <taxon>50 kb inversion clade</taxon>
        <taxon>NPAAA clade</taxon>
        <taxon>Hologalegina</taxon>
        <taxon>IRL clade</taxon>
        <taxon>Fabeae</taxon>
        <taxon>Vicia</taxon>
    </lineage>
</organism>
<dbReference type="GO" id="GO:0005634">
    <property type="term" value="C:nucleus"/>
    <property type="evidence" value="ECO:0007669"/>
    <property type="project" value="UniProtKB-SubCell"/>
</dbReference>
<dbReference type="InterPro" id="IPR010525">
    <property type="entry name" value="ARF_dom"/>
</dbReference>
<accession>A0AAV0YNP1</accession>
<dbReference type="Pfam" id="PF02362">
    <property type="entry name" value="B3"/>
    <property type="match status" value="1"/>
</dbReference>
<dbReference type="InterPro" id="IPR044835">
    <property type="entry name" value="ARF_plant"/>
</dbReference>
<evidence type="ECO:0000256" key="7">
    <source>
        <dbReference type="ARBA" id="ARBA00023294"/>
    </source>
</evidence>
<comment type="function">
    <text evidence="8">Auxin response factors (ARFs) are transcriptional factors that bind specifically to the DNA sequence 5'-TGTCTC-3' found in the auxin-responsive promoter elements (AuxREs).</text>
</comment>
<dbReference type="SMART" id="SM01019">
    <property type="entry name" value="B3"/>
    <property type="match status" value="1"/>
</dbReference>
<dbReference type="Gene3D" id="2.30.30.1040">
    <property type="match status" value="1"/>
</dbReference>
<dbReference type="InterPro" id="IPR003340">
    <property type="entry name" value="B3_DNA-bd"/>
</dbReference>
<dbReference type="PANTHER" id="PTHR31384:SF94">
    <property type="entry name" value="AUXIN RESPONSE FACTOR 17"/>
    <property type="match status" value="1"/>
</dbReference>
<dbReference type="EMBL" id="OX451736">
    <property type="protein sequence ID" value="CAI8586278.1"/>
    <property type="molecule type" value="Genomic_DNA"/>
</dbReference>
<evidence type="ECO:0000256" key="1">
    <source>
        <dbReference type="ARBA" id="ARBA00004123"/>
    </source>
</evidence>
<evidence type="ECO:0000256" key="8">
    <source>
        <dbReference type="RuleBase" id="RU004561"/>
    </source>
</evidence>
<dbReference type="GO" id="GO:0006355">
    <property type="term" value="P:regulation of DNA-templated transcription"/>
    <property type="evidence" value="ECO:0007669"/>
    <property type="project" value="InterPro"/>
</dbReference>
<keyword evidence="5 8" id="KW-0804">Transcription</keyword>
<keyword evidence="4 8" id="KW-0238">DNA-binding</keyword>
<comment type="subcellular location">
    <subcellularLocation>
        <location evidence="1 8">Nucleus</location>
    </subcellularLocation>
</comment>
<sequence>MASQQQFRNVDPTIWLEFAGDSFTIPKLHSKVYYFPIGHLEQCPKTPSTQAPSLFSPFIICTVSSVDLLADPETDQIFAKLLLTPVIDATVVPLEVINEEDNGDHVVSCAKTLTISDANNGGAFSVPKACAKLIFPQLDLTTSLPSQELSVTDVCGVVWTFSHVYRGNPKRHLFTTGWSAFVDKKQLVGGDTLVFIKNSAGEIFVGIRRKNMFGAPNKITDQAVINAVELAVKNTPFEVLCYPTVDGFDFVVGDKVFEDAMKIDWKTGMRVTHKVKGRSTFHGTISAISHSHPWCMLEIKWDELNVSENLKYVNPWQIEPDFDIPLLHQLFPPTKRLRVSQEFGLLSDTKRTSSVSMVSLEPLNQTLLNFDGILRDGQNHFSTSTTPNSLKDSSFEKSLMKGSNNVPTEINTSGHIFDNRDNLNSSKTKLIDIHNSNTEIVRPDYIILFGKIVRPAEKNLDDSAIIRADGREMSNKVEDTIKSIEKK</sequence>
<dbReference type="Proteomes" id="UP001157006">
    <property type="component" value="Chromosome 1L"/>
</dbReference>
<keyword evidence="11" id="KW-1185">Reference proteome</keyword>
<reference evidence="10 11" key="1">
    <citation type="submission" date="2023-01" db="EMBL/GenBank/DDBJ databases">
        <authorList>
            <person name="Kreplak J."/>
        </authorList>
    </citation>
    <scope>NUCLEOTIDE SEQUENCE [LARGE SCALE GENOMIC DNA]</scope>
</reference>
<evidence type="ECO:0000256" key="4">
    <source>
        <dbReference type="ARBA" id="ARBA00023125"/>
    </source>
</evidence>
<evidence type="ECO:0000256" key="3">
    <source>
        <dbReference type="ARBA" id="ARBA00023015"/>
    </source>
</evidence>
<evidence type="ECO:0000256" key="2">
    <source>
        <dbReference type="ARBA" id="ARBA00007853"/>
    </source>
</evidence>
<keyword evidence="7 8" id="KW-0927">Auxin signaling pathway</keyword>
<evidence type="ECO:0000313" key="11">
    <source>
        <dbReference type="Proteomes" id="UP001157006"/>
    </source>
</evidence>
<evidence type="ECO:0000313" key="10">
    <source>
        <dbReference type="EMBL" id="CAI8586278.1"/>
    </source>
</evidence>
<name>A0AAV0YNP1_VICFA</name>
<protein>
    <recommendedName>
        <fullName evidence="8">Auxin response factor</fullName>
    </recommendedName>
</protein>
<gene>
    <name evidence="10" type="ORF">VFH_I246680</name>
</gene>
<dbReference type="GO" id="GO:0009734">
    <property type="term" value="P:auxin-activated signaling pathway"/>
    <property type="evidence" value="ECO:0007669"/>
    <property type="project" value="UniProtKB-KW"/>
</dbReference>
<proteinExistence type="inferred from homology"/>
<evidence type="ECO:0000259" key="9">
    <source>
        <dbReference type="PROSITE" id="PS50863"/>
    </source>
</evidence>
<comment type="similarity">
    <text evidence="2 8">Belongs to the ARF family.</text>
</comment>
<feature type="domain" description="TF-B3" evidence="9">
    <location>
        <begin position="109"/>
        <end position="211"/>
    </location>
</feature>